<keyword evidence="1 2" id="KW-0808">Transferase</keyword>
<comment type="caution">
    <text evidence="2">The sequence shown here is derived from an EMBL/GenBank/DDBJ whole genome shotgun (WGS) entry which is preliminary data.</text>
</comment>
<dbReference type="InterPro" id="IPR003673">
    <property type="entry name" value="CoA-Trfase_fam_III"/>
</dbReference>
<dbReference type="InterPro" id="IPR050509">
    <property type="entry name" value="CoA-transferase_III"/>
</dbReference>
<proteinExistence type="predicted"/>
<dbReference type="Pfam" id="PF02515">
    <property type="entry name" value="CoA_transf_3"/>
    <property type="match status" value="1"/>
</dbReference>
<dbReference type="GO" id="GO:0016740">
    <property type="term" value="F:transferase activity"/>
    <property type="evidence" value="ECO:0007669"/>
    <property type="project" value="UniProtKB-KW"/>
</dbReference>
<evidence type="ECO:0000313" key="3">
    <source>
        <dbReference type="Proteomes" id="UP000681594"/>
    </source>
</evidence>
<dbReference type="Proteomes" id="UP000681594">
    <property type="component" value="Unassembled WGS sequence"/>
</dbReference>
<dbReference type="RefSeq" id="WP_209377686.1">
    <property type="nucleotide sequence ID" value="NZ_JAGIZB010000001.1"/>
</dbReference>
<evidence type="ECO:0000256" key="1">
    <source>
        <dbReference type="ARBA" id="ARBA00022679"/>
    </source>
</evidence>
<reference evidence="2 3" key="1">
    <citation type="submission" date="2021-03" db="EMBL/GenBank/DDBJ databases">
        <authorList>
            <person name="So Y."/>
        </authorList>
    </citation>
    <scope>NUCLEOTIDE SEQUENCE [LARGE SCALE GENOMIC DNA]</scope>
    <source>
        <strain evidence="2 3">SSH11</strain>
    </source>
</reference>
<dbReference type="InterPro" id="IPR044855">
    <property type="entry name" value="CoA-Trfase_III_dom3_sf"/>
</dbReference>
<dbReference type="EMBL" id="JAGIZB010000001">
    <property type="protein sequence ID" value="MBP0443508.1"/>
    <property type="molecule type" value="Genomic_DNA"/>
</dbReference>
<organism evidence="2 3">
    <name type="scientific">Pararoseomonas baculiformis</name>
    <dbReference type="NCBI Taxonomy" id="2820812"/>
    <lineage>
        <taxon>Bacteria</taxon>
        <taxon>Pseudomonadati</taxon>
        <taxon>Pseudomonadota</taxon>
        <taxon>Alphaproteobacteria</taxon>
        <taxon>Acetobacterales</taxon>
        <taxon>Acetobacteraceae</taxon>
        <taxon>Pararoseomonas</taxon>
    </lineage>
</organism>
<dbReference type="Gene3D" id="3.30.1540.10">
    <property type="entry name" value="formyl-coa transferase, domain 3"/>
    <property type="match status" value="1"/>
</dbReference>
<gene>
    <name evidence="2" type="ORF">J8J14_01840</name>
</gene>
<keyword evidence="3" id="KW-1185">Reference proteome</keyword>
<dbReference type="PANTHER" id="PTHR48228:SF6">
    <property type="entry name" value="L-CARNITINE COA-TRANSFERASE"/>
    <property type="match status" value="1"/>
</dbReference>
<dbReference type="InterPro" id="IPR023606">
    <property type="entry name" value="CoA-Trfase_III_dom_1_sf"/>
</dbReference>
<name>A0ABS4A935_9PROT</name>
<dbReference type="PANTHER" id="PTHR48228">
    <property type="entry name" value="SUCCINYL-COA--D-CITRAMALATE COA-TRANSFERASE"/>
    <property type="match status" value="1"/>
</dbReference>
<protein>
    <submittedName>
        <fullName evidence="2">CoA transferase</fullName>
    </submittedName>
</protein>
<sequence length="407" mass="42935">MNDLPGTIATAEGGPLQGLRVLDLSRLVCGNVLTMLLGDFGAEVVKVEEPGPGDPLRAWIADGVSAHWKVYGRNKRSIALNLRSPEGRAVLERLIARADVLVEGFRPGTLERWGLGPELLLQRHPDLVILRISGFGQTGAYRMRPGYGSLIEGLSGFASRNGFADRPPLLPSFPLADMVAGMMGAFATVTAVRAREAGGRGQVVDLSLLEPMVAMFGADALLQGLTGTVRGRTGSRGSSAAPRNTYRTGDGNWLTISAPMQSMAEKLFDAMGHPEMKRDPRFETNSARMANVEALDAAITAWLASRSAAEAWATLDAAGVTAAPIYDAAQLASDPHVVSRGVFRTVADTELGKVVMPDVTPRLSATPGSVRRPAPAVGGDSRAILAEADYDEAEIAALIASEVVAEG</sequence>
<dbReference type="SUPFAM" id="SSF89796">
    <property type="entry name" value="CoA-transferase family III (CaiB/BaiF)"/>
    <property type="match status" value="1"/>
</dbReference>
<dbReference type="Gene3D" id="3.40.50.10540">
    <property type="entry name" value="Crotonobetainyl-coa:carnitine coa-transferase, domain 1"/>
    <property type="match status" value="1"/>
</dbReference>
<evidence type="ECO:0000313" key="2">
    <source>
        <dbReference type="EMBL" id="MBP0443508.1"/>
    </source>
</evidence>
<accession>A0ABS4A935</accession>